<feature type="region of interest" description="Disordered" evidence="1">
    <location>
        <begin position="1"/>
        <end position="46"/>
    </location>
</feature>
<reference evidence="2 3" key="1">
    <citation type="journal article" date="2019" name="New Phytol.">
        <title>Comparative genomics reveals unique wood-decay strategies and fruiting body development in the Schizophyllaceae.</title>
        <authorList>
            <person name="Almasi E."/>
            <person name="Sahu N."/>
            <person name="Krizsan K."/>
            <person name="Balint B."/>
            <person name="Kovacs G.M."/>
            <person name="Kiss B."/>
            <person name="Cseklye J."/>
            <person name="Drula E."/>
            <person name="Henrissat B."/>
            <person name="Nagy I."/>
            <person name="Chovatia M."/>
            <person name="Adam C."/>
            <person name="LaButti K."/>
            <person name="Lipzen A."/>
            <person name="Riley R."/>
            <person name="Grigoriev I.V."/>
            <person name="Nagy L.G."/>
        </authorList>
    </citation>
    <scope>NUCLEOTIDE SEQUENCE [LARGE SCALE GENOMIC DNA]</scope>
    <source>
        <strain evidence="2 3">NL-1724</strain>
    </source>
</reference>
<gene>
    <name evidence="2" type="ORF">BD626DRAFT_151083</name>
</gene>
<feature type="region of interest" description="Disordered" evidence="1">
    <location>
        <begin position="93"/>
        <end position="130"/>
    </location>
</feature>
<evidence type="ECO:0000256" key="1">
    <source>
        <dbReference type="SAM" id="MobiDB-lite"/>
    </source>
</evidence>
<organism evidence="2 3">
    <name type="scientific">Schizophyllum amplum</name>
    <dbReference type="NCBI Taxonomy" id="97359"/>
    <lineage>
        <taxon>Eukaryota</taxon>
        <taxon>Fungi</taxon>
        <taxon>Dikarya</taxon>
        <taxon>Basidiomycota</taxon>
        <taxon>Agaricomycotina</taxon>
        <taxon>Agaricomycetes</taxon>
        <taxon>Agaricomycetidae</taxon>
        <taxon>Agaricales</taxon>
        <taxon>Schizophyllaceae</taxon>
        <taxon>Schizophyllum</taxon>
    </lineage>
</organism>
<evidence type="ECO:0000313" key="2">
    <source>
        <dbReference type="EMBL" id="TRM59588.1"/>
    </source>
</evidence>
<sequence>MDPADAIWDALNDERHEERRNARGNDANNEREAPRPPEQGDEDPNELLAAIARLHLADIEALREAGAGEDALLALDLFGDELRHALEMVEDREVAARVQRDDREDRPGREHRAEDGEQERRDPQPPRAEAPEATLASLIRRIPGAWALPLPLGGIVHDQHDDTGPAGPDAAQEAHPAGAGEEHDADHIWGPGWLLGAARQWMLGNGTPPEDRDEDPEVPPECVVCTDVIPLGELIRAPCGHPYDVHCMTSVFTNATRDEALFPPRCCRTRIPVELVRGRVPDTTLANFSARAAEFATPKRLYCAAPTCSAFLGARYTGWFFARAILCAGCGGRTCSRCAQAVKPDERHRCRTAEDENELAEVAAREAGRAARTARRSSSW</sequence>
<evidence type="ECO:0000313" key="3">
    <source>
        <dbReference type="Proteomes" id="UP000320762"/>
    </source>
</evidence>
<dbReference type="AlphaFoldDB" id="A0A550C477"/>
<evidence type="ECO:0008006" key="4">
    <source>
        <dbReference type="Google" id="ProtNLM"/>
    </source>
</evidence>
<dbReference type="STRING" id="97359.A0A550C477"/>
<name>A0A550C477_9AGAR</name>
<dbReference type="SUPFAM" id="SSF57850">
    <property type="entry name" value="RING/U-box"/>
    <property type="match status" value="1"/>
</dbReference>
<protein>
    <recommendedName>
        <fullName evidence="4">RING-type domain-containing protein</fullName>
    </recommendedName>
</protein>
<feature type="compositionally biased region" description="Basic and acidic residues" evidence="1">
    <location>
        <begin position="93"/>
        <end position="124"/>
    </location>
</feature>
<dbReference type="Proteomes" id="UP000320762">
    <property type="component" value="Unassembled WGS sequence"/>
</dbReference>
<accession>A0A550C477</accession>
<feature type="compositionally biased region" description="Basic and acidic residues" evidence="1">
    <location>
        <begin position="12"/>
        <end position="35"/>
    </location>
</feature>
<dbReference type="OrthoDB" id="9977870at2759"/>
<feature type="region of interest" description="Disordered" evidence="1">
    <location>
        <begin position="156"/>
        <end position="183"/>
    </location>
</feature>
<dbReference type="EMBL" id="VDMD01000027">
    <property type="protein sequence ID" value="TRM59588.1"/>
    <property type="molecule type" value="Genomic_DNA"/>
</dbReference>
<keyword evidence="3" id="KW-1185">Reference proteome</keyword>
<proteinExistence type="predicted"/>
<comment type="caution">
    <text evidence="2">The sequence shown here is derived from an EMBL/GenBank/DDBJ whole genome shotgun (WGS) entry which is preliminary data.</text>
</comment>